<dbReference type="InterPro" id="IPR050641">
    <property type="entry name" value="RIFMO-like"/>
</dbReference>
<evidence type="ECO:0000256" key="2">
    <source>
        <dbReference type="ARBA" id="ARBA00022827"/>
    </source>
</evidence>
<evidence type="ECO:0000313" key="4">
    <source>
        <dbReference type="EMBL" id="GAA3501493.1"/>
    </source>
</evidence>
<dbReference type="SUPFAM" id="SSF54373">
    <property type="entry name" value="FAD-linked reductases, C-terminal domain"/>
    <property type="match status" value="1"/>
</dbReference>
<dbReference type="Proteomes" id="UP001501455">
    <property type="component" value="Unassembled WGS sequence"/>
</dbReference>
<proteinExistence type="predicted"/>
<dbReference type="Gene3D" id="3.50.50.60">
    <property type="entry name" value="FAD/NAD(P)-binding domain"/>
    <property type="match status" value="1"/>
</dbReference>
<dbReference type="RefSeq" id="WP_345582394.1">
    <property type="nucleotide sequence ID" value="NZ_BAAAXF010000060.1"/>
</dbReference>
<name>A0ABP6U499_9ACTN</name>
<sequence>MEQTSPRLDSLAPQRFPVVVVGAGPAGLTVGNVLRAAGVDCLVLEAETRESIERRPRAGVIEERVVRGLERRGLARNLLERAELHTACEFRFGGERYRFSYRELTGSHHWVYPQPLLVADLVREYADVRGGRIRFGVRDVRLHGLDGDRPSVSYVCPETGRRQVVVCDFVAGCDGARGVTRASVAPERARVARHDYGIGWLALLAEAPPSADCVLFGCHPDGFAGQMPRSPEVTRYYLQCPPGDDPDDWPHERVWAELRRRLGAAGAAPPAEGPLIEKRVLDMHDYVTEPMAFGRLFLAGDAAHLVAPIAAKGMNLALHDAFLLGDALAARLTEGDDGGLAGYSAACLRRVWDYQEFSQWLSELYHGTATGDPFRAGTTLARLRRLFSSPSAAAAFAEQYLGTAARY</sequence>
<keyword evidence="1" id="KW-0285">Flavoprotein</keyword>
<dbReference type="NCBIfam" id="NF006091">
    <property type="entry name" value="PRK08243.1"/>
    <property type="match status" value="1"/>
</dbReference>
<dbReference type="InterPro" id="IPR002938">
    <property type="entry name" value="FAD-bd"/>
</dbReference>
<dbReference type="EMBL" id="BAAAXF010000060">
    <property type="protein sequence ID" value="GAA3501493.1"/>
    <property type="molecule type" value="Genomic_DNA"/>
</dbReference>
<protein>
    <submittedName>
        <fullName evidence="4">4-hydroxybenzoate 3-monooxygenase</fullName>
    </submittedName>
</protein>
<reference evidence="5" key="1">
    <citation type="journal article" date="2019" name="Int. J. Syst. Evol. Microbiol.">
        <title>The Global Catalogue of Microorganisms (GCM) 10K type strain sequencing project: providing services to taxonomists for standard genome sequencing and annotation.</title>
        <authorList>
            <consortium name="The Broad Institute Genomics Platform"/>
            <consortium name="The Broad Institute Genome Sequencing Center for Infectious Disease"/>
            <person name="Wu L."/>
            <person name="Ma J."/>
        </authorList>
    </citation>
    <scope>NUCLEOTIDE SEQUENCE [LARGE SCALE GENOMIC DNA]</scope>
    <source>
        <strain evidence="5">JCM 4816</strain>
    </source>
</reference>
<keyword evidence="5" id="KW-1185">Reference proteome</keyword>
<accession>A0ABP6U499</accession>
<evidence type="ECO:0000259" key="3">
    <source>
        <dbReference type="Pfam" id="PF01494"/>
    </source>
</evidence>
<dbReference type="Gene3D" id="3.30.9.10">
    <property type="entry name" value="D-Amino Acid Oxidase, subunit A, domain 2"/>
    <property type="match status" value="1"/>
</dbReference>
<keyword evidence="2" id="KW-0274">FAD</keyword>
<dbReference type="PANTHER" id="PTHR43004">
    <property type="entry name" value="TRK SYSTEM POTASSIUM UPTAKE PROTEIN"/>
    <property type="match status" value="1"/>
</dbReference>
<dbReference type="InterPro" id="IPR036188">
    <property type="entry name" value="FAD/NAD-bd_sf"/>
</dbReference>
<feature type="domain" description="FAD-binding" evidence="3">
    <location>
        <begin position="16"/>
        <end position="357"/>
    </location>
</feature>
<organism evidence="4 5">
    <name type="scientific">Streptomyces prasinosporus</name>
    <dbReference type="NCBI Taxonomy" id="68256"/>
    <lineage>
        <taxon>Bacteria</taxon>
        <taxon>Bacillati</taxon>
        <taxon>Actinomycetota</taxon>
        <taxon>Actinomycetes</taxon>
        <taxon>Kitasatosporales</taxon>
        <taxon>Streptomycetaceae</taxon>
        <taxon>Streptomyces</taxon>
        <taxon>Streptomyces albogriseolus group</taxon>
    </lineage>
</organism>
<comment type="caution">
    <text evidence="4">The sequence shown here is derived from an EMBL/GenBank/DDBJ whole genome shotgun (WGS) entry which is preliminary data.</text>
</comment>
<dbReference type="SUPFAM" id="SSF51905">
    <property type="entry name" value="FAD/NAD(P)-binding domain"/>
    <property type="match status" value="1"/>
</dbReference>
<evidence type="ECO:0000256" key="1">
    <source>
        <dbReference type="ARBA" id="ARBA00022630"/>
    </source>
</evidence>
<dbReference type="Pfam" id="PF01494">
    <property type="entry name" value="FAD_binding_3"/>
    <property type="match status" value="1"/>
</dbReference>
<dbReference type="PRINTS" id="PR00420">
    <property type="entry name" value="RNGMNOXGNASE"/>
</dbReference>
<dbReference type="PANTHER" id="PTHR43004:SF3">
    <property type="entry name" value="P-HYDROXYBENZOATE HYDROXYLASE"/>
    <property type="match status" value="1"/>
</dbReference>
<gene>
    <name evidence="4" type="ORF">GCM10019016_086000</name>
</gene>
<evidence type="ECO:0000313" key="5">
    <source>
        <dbReference type="Proteomes" id="UP001501455"/>
    </source>
</evidence>